<dbReference type="Gene3D" id="3.40.50.10480">
    <property type="entry name" value="Probable brix-domain ribosomal biogenesis protein"/>
    <property type="match status" value="1"/>
</dbReference>
<evidence type="ECO:0000256" key="2">
    <source>
        <dbReference type="HAMAP-Rule" id="MF_00699"/>
    </source>
</evidence>
<proteinExistence type="inferred from homology"/>
<dbReference type="EMBL" id="JADEZV010000001">
    <property type="protein sequence ID" value="MBE9390705.1"/>
    <property type="molecule type" value="Genomic_DNA"/>
</dbReference>
<evidence type="ECO:0000259" key="3">
    <source>
        <dbReference type="PROSITE" id="PS50833"/>
    </source>
</evidence>
<dbReference type="InterPro" id="IPR023548">
    <property type="entry name" value="Brix_dom_Rbsml_bgen_prot"/>
</dbReference>
<dbReference type="GO" id="GO:0019843">
    <property type="term" value="F:rRNA binding"/>
    <property type="evidence" value="ECO:0007669"/>
    <property type="project" value="InterPro"/>
</dbReference>
<keyword evidence="1 2" id="KW-0690">Ribosome biogenesis</keyword>
<evidence type="ECO:0000313" key="5">
    <source>
        <dbReference type="Proteomes" id="UP000652307"/>
    </source>
</evidence>
<protein>
    <recommendedName>
        <fullName evidence="2">Probable Brix domain-containing ribosomal biogenesis protein</fullName>
    </recommendedName>
</protein>
<gene>
    <name evidence="4" type="ORF">IOK49_01215</name>
</gene>
<dbReference type="InterPro" id="IPR007109">
    <property type="entry name" value="Brix"/>
</dbReference>
<comment type="function">
    <text evidence="2">Probably involved in the biogenesis of the ribosome.</text>
</comment>
<dbReference type="SMART" id="SM00879">
    <property type="entry name" value="Brix"/>
    <property type="match status" value="1"/>
</dbReference>
<dbReference type="Proteomes" id="UP000652307">
    <property type="component" value="Unassembled WGS sequence"/>
</dbReference>
<dbReference type="HAMAP" id="MF_00699">
    <property type="entry name" value="BriX"/>
    <property type="match status" value="1"/>
</dbReference>
<dbReference type="AlphaFoldDB" id="A0A843A7P4"/>
<name>A0A843A7P4_9CREN</name>
<feature type="domain" description="Brix" evidence="3">
    <location>
        <begin position="3"/>
        <end position="191"/>
    </location>
</feature>
<accession>A0A843A7P4</accession>
<evidence type="ECO:0000313" key="4">
    <source>
        <dbReference type="EMBL" id="MBE9390705.1"/>
    </source>
</evidence>
<dbReference type="PROSITE" id="PS50833">
    <property type="entry name" value="BRIX"/>
    <property type="match status" value="1"/>
</dbReference>
<reference evidence="4" key="1">
    <citation type="submission" date="2020-10" db="EMBL/GenBank/DDBJ databases">
        <title>Fervidococcus fontis strain 3639Fd - the first crenarchaeon capable of growth on lipids.</title>
        <authorList>
            <person name="Kochetkova T.V."/>
            <person name="Elcheninov A.G."/>
            <person name="Toschakov S.V."/>
            <person name="Kublanov I.V."/>
        </authorList>
    </citation>
    <scope>NUCLEOTIDE SEQUENCE</scope>
    <source>
        <strain evidence="4">3639Fd</strain>
    </source>
</reference>
<comment type="caution">
    <text evidence="4">The sequence shown here is derived from an EMBL/GenBank/DDBJ whole genome shotgun (WGS) entry which is preliminary data.</text>
</comment>
<dbReference type="GO" id="GO:0006364">
    <property type="term" value="P:rRNA processing"/>
    <property type="evidence" value="ECO:0007669"/>
    <property type="project" value="InterPro"/>
</dbReference>
<sequence>MVNKVIFSTSREPSLRVRSFLKDIISLAPWLVKVNRGKLTFKDLVDITISEKSTTFVIIGEKNGNPSIMRIYDVSDYLIKNAVLHAYTLFIKGVTLAREANRPSSPGYVDDAIIEGSLPPDEEHRNLTFALIKMFGSSIIPNAESSNVLKIQIKGYPNSGWMLNFKKSGSNEYVGPRIFIGKVKKVGEYMSVSESESDGKEGGN</sequence>
<evidence type="ECO:0000256" key="1">
    <source>
        <dbReference type="ARBA" id="ARBA00022517"/>
    </source>
</evidence>
<organism evidence="4 5">
    <name type="scientific">Fervidicoccus fontis</name>
    <dbReference type="NCBI Taxonomy" id="683846"/>
    <lineage>
        <taxon>Archaea</taxon>
        <taxon>Thermoproteota</taxon>
        <taxon>Thermoprotei</taxon>
        <taxon>Fervidicoccales</taxon>
        <taxon>Fervidicoccaceae</taxon>
        <taxon>Fervidicoccus</taxon>
    </lineage>
</organism>
<dbReference type="SUPFAM" id="SSF52954">
    <property type="entry name" value="Class II aaRS ABD-related"/>
    <property type="match status" value="1"/>
</dbReference>